<comment type="similarity">
    <text evidence="7">Belongs to the glycosyl hydrolase 24 family.</text>
</comment>
<sequence length="154" mass="17832">MSLSAVYPSLYGLDFIKRYQGLSLEKYQDADNLWLIGYGHLIRDREYFDTPLTPQQAETIFRADVDYYQQVLRQCIRVPLTQSQFDALLSLAFSLGPEGVQQSHIVYWINQGDINKALAEWQREGERQSGLTVQRQAESALFQNDRLRSIPVIE</sequence>
<gene>
    <name evidence="8" type="ORF">QBD33_01115</name>
</gene>
<dbReference type="InterPro" id="IPR034690">
    <property type="entry name" value="Endolysin_T4_type"/>
</dbReference>
<dbReference type="EC" id="3.2.1.17" evidence="7"/>
<keyword evidence="5" id="KW-1035">Host cytoplasm</keyword>
<evidence type="ECO:0000313" key="8">
    <source>
        <dbReference type="EMBL" id="WGL56440.1"/>
    </source>
</evidence>
<keyword evidence="6 7" id="KW-0326">Glycosidase</keyword>
<protein>
    <recommendedName>
        <fullName evidence="7">Lysozyme</fullName>
        <ecNumber evidence="7">3.2.1.17</ecNumber>
    </recommendedName>
</protein>
<dbReference type="CDD" id="cd00737">
    <property type="entry name" value="lyz_endolysin_autolysin"/>
    <property type="match status" value="1"/>
</dbReference>
<evidence type="ECO:0000256" key="4">
    <source>
        <dbReference type="ARBA" id="ARBA00022801"/>
    </source>
</evidence>
<dbReference type="EMBL" id="CP123488">
    <property type="protein sequence ID" value="WGL56440.1"/>
    <property type="molecule type" value="Genomic_DNA"/>
</dbReference>
<dbReference type="RefSeq" id="WP_062778813.1">
    <property type="nucleotide sequence ID" value="NZ_CP123488.1"/>
</dbReference>
<evidence type="ECO:0000256" key="5">
    <source>
        <dbReference type="ARBA" id="ARBA00023200"/>
    </source>
</evidence>
<dbReference type="GO" id="GO:0042742">
    <property type="term" value="P:defense response to bacterium"/>
    <property type="evidence" value="ECO:0007669"/>
    <property type="project" value="UniProtKB-KW"/>
</dbReference>
<evidence type="ECO:0000313" key="9">
    <source>
        <dbReference type="Proteomes" id="UP001177527"/>
    </source>
</evidence>
<reference evidence="8" key="1">
    <citation type="submission" date="2023-04" db="EMBL/GenBank/DDBJ databases">
        <title>APH(3)-Id, a novel chromosomal aminoglycoside phosphotransferase, identified from an environmental isolate of Kluyvera intermedia DW18.</title>
        <authorList>
            <person name="Sha Y."/>
        </authorList>
    </citation>
    <scope>NUCLEOTIDE SEQUENCE</scope>
    <source>
        <strain evidence="8">DW18</strain>
    </source>
</reference>
<evidence type="ECO:0000256" key="6">
    <source>
        <dbReference type="ARBA" id="ARBA00023295"/>
    </source>
</evidence>
<evidence type="ECO:0000256" key="1">
    <source>
        <dbReference type="ARBA" id="ARBA00000632"/>
    </source>
</evidence>
<evidence type="ECO:0000256" key="7">
    <source>
        <dbReference type="RuleBase" id="RU003788"/>
    </source>
</evidence>
<dbReference type="GO" id="GO:0016998">
    <property type="term" value="P:cell wall macromolecule catabolic process"/>
    <property type="evidence" value="ECO:0007669"/>
    <property type="project" value="InterPro"/>
</dbReference>
<comment type="catalytic activity">
    <reaction evidence="1 7">
        <text>Hydrolysis of (1-&gt;4)-beta-linkages between N-acetylmuramic acid and N-acetyl-D-glucosamine residues in a peptidoglycan and between N-acetyl-D-glucosamine residues in chitodextrins.</text>
        <dbReference type="EC" id="3.2.1.17"/>
    </reaction>
</comment>
<keyword evidence="4 7" id="KW-0378">Hydrolase</keyword>
<dbReference type="GO" id="GO:0009253">
    <property type="term" value="P:peptidoglycan catabolic process"/>
    <property type="evidence" value="ECO:0007669"/>
    <property type="project" value="InterPro"/>
</dbReference>
<dbReference type="InterPro" id="IPR051018">
    <property type="entry name" value="Bacteriophage_GH24"/>
</dbReference>
<dbReference type="HAMAP" id="MF_04110">
    <property type="entry name" value="ENDOLYSIN_T4"/>
    <property type="match status" value="1"/>
</dbReference>
<dbReference type="Gene3D" id="1.10.530.40">
    <property type="match status" value="1"/>
</dbReference>
<dbReference type="PANTHER" id="PTHR38107:SF3">
    <property type="entry name" value="LYSOZYME RRRD-RELATED"/>
    <property type="match status" value="1"/>
</dbReference>
<dbReference type="SUPFAM" id="SSF53955">
    <property type="entry name" value="Lysozyme-like"/>
    <property type="match status" value="1"/>
</dbReference>
<keyword evidence="2 7" id="KW-0929">Antimicrobial</keyword>
<keyword evidence="3 7" id="KW-0081">Bacteriolytic enzyme</keyword>
<name>A0AA95FZP2_KLUIN</name>
<dbReference type="InterPro" id="IPR023346">
    <property type="entry name" value="Lysozyme-like_dom_sf"/>
</dbReference>
<dbReference type="Proteomes" id="UP001177527">
    <property type="component" value="Chromosome"/>
</dbReference>
<evidence type="ECO:0000256" key="3">
    <source>
        <dbReference type="ARBA" id="ARBA00022638"/>
    </source>
</evidence>
<dbReference type="GO" id="GO:0031640">
    <property type="term" value="P:killing of cells of another organism"/>
    <property type="evidence" value="ECO:0007669"/>
    <property type="project" value="UniProtKB-KW"/>
</dbReference>
<evidence type="ECO:0000256" key="2">
    <source>
        <dbReference type="ARBA" id="ARBA00022529"/>
    </source>
</evidence>
<dbReference type="GO" id="GO:0003796">
    <property type="term" value="F:lysozyme activity"/>
    <property type="evidence" value="ECO:0007669"/>
    <property type="project" value="UniProtKB-EC"/>
</dbReference>
<dbReference type="AlphaFoldDB" id="A0AA95FZP2"/>
<dbReference type="PANTHER" id="PTHR38107">
    <property type="match status" value="1"/>
</dbReference>
<organism evidence="8 9">
    <name type="scientific">Kluyvera intermedia</name>
    <name type="common">Enterobacter intermedius</name>
    <dbReference type="NCBI Taxonomy" id="61648"/>
    <lineage>
        <taxon>Bacteria</taxon>
        <taxon>Pseudomonadati</taxon>
        <taxon>Pseudomonadota</taxon>
        <taxon>Gammaproteobacteria</taxon>
        <taxon>Enterobacterales</taxon>
        <taxon>Enterobacteriaceae</taxon>
        <taxon>Kluyvera</taxon>
    </lineage>
</organism>
<proteinExistence type="inferred from homology"/>
<dbReference type="Pfam" id="PF00959">
    <property type="entry name" value="Phage_lysozyme"/>
    <property type="match status" value="1"/>
</dbReference>
<accession>A0AA95FZP2</accession>
<dbReference type="InterPro" id="IPR002196">
    <property type="entry name" value="Glyco_hydro_24"/>
</dbReference>
<dbReference type="InterPro" id="IPR023347">
    <property type="entry name" value="Lysozyme_dom_sf"/>
</dbReference>
<dbReference type="InterPro" id="IPR033907">
    <property type="entry name" value="Endolysin_autolysin"/>
</dbReference>